<reference evidence="2" key="1">
    <citation type="submission" date="2022-10" db="EMBL/GenBank/DDBJ databases">
        <title>Vagococcus sp. isolated from poultry meat.</title>
        <authorList>
            <person name="Johansson P."/>
            <person name="Bjorkroth J."/>
        </authorList>
    </citation>
    <scope>NUCLEOTIDE SEQUENCE</scope>
    <source>
        <strain evidence="2">PNs007</strain>
    </source>
</reference>
<evidence type="ECO:0000313" key="3">
    <source>
        <dbReference type="Proteomes" id="UP001147148"/>
    </source>
</evidence>
<dbReference type="InterPro" id="IPR045155">
    <property type="entry name" value="Beta-lactam_cat"/>
</dbReference>
<comment type="caution">
    <text evidence="2">The sequence shown here is derived from an EMBL/GenBank/DDBJ whole genome shotgun (WGS) entry which is preliminary data.</text>
</comment>
<dbReference type="Gene3D" id="3.40.710.10">
    <property type="entry name" value="DD-peptidase/beta-lactamase superfamily"/>
    <property type="match status" value="1"/>
</dbReference>
<dbReference type="SUPFAM" id="SSF56601">
    <property type="entry name" value="beta-lactamase/transpeptidase-like"/>
    <property type="match status" value="1"/>
</dbReference>
<keyword evidence="3" id="KW-1185">Reference proteome</keyword>
<protein>
    <submittedName>
        <fullName evidence="2">Class A beta-lactamase-related serine hydrolase</fullName>
    </submittedName>
</protein>
<organism evidence="2 3">
    <name type="scientific">Vagococcus proximus</name>
    <dbReference type="NCBI Taxonomy" id="2991417"/>
    <lineage>
        <taxon>Bacteria</taxon>
        <taxon>Bacillati</taxon>
        <taxon>Bacillota</taxon>
        <taxon>Bacilli</taxon>
        <taxon>Lactobacillales</taxon>
        <taxon>Enterococcaceae</taxon>
        <taxon>Vagococcus</taxon>
    </lineage>
</organism>
<evidence type="ECO:0000313" key="2">
    <source>
        <dbReference type="EMBL" id="MDF0480699.1"/>
    </source>
</evidence>
<proteinExistence type="predicted"/>
<keyword evidence="2" id="KW-0378">Hydrolase</keyword>
<dbReference type="Pfam" id="PF13354">
    <property type="entry name" value="Beta-lactamase2"/>
    <property type="match status" value="1"/>
</dbReference>
<feature type="domain" description="Beta-lactamase class A catalytic" evidence="1">
    <location>
        <begin position="3"/>
        <end position="43"/>
    </location>
</feature>
<dbReference type="GO" id="GO:0016787">
    <property type="term" value="F:hydrolase activity"/>
    <property type="evidence" value="ECO:0007669"/>
    <property type="project" value="UniProtKB-KW"/>
</dbReference>
<name>A0ABT5X3X7_9ENTE</name>
<evidence type="ECO:0000259" key="1">
    <source>
        <dbReference type="Pfam" id="PF13354"/>
    </source>
</evidence>
<dbReference type="Proteomes" id="UP001147148">
    <property type="component" value="Unassembled WGS sequence"/>
</dbReference>
<sequence length="64" mass="7598">MKHQRIPKYLPVKVGHKIGDLDDYRHDIAIIYAKESYILAVMTQNYITYEQISILSKEIYDILK</sequence>
<gene>
    <name evidence="2" type="ORF">OL233_10445</name>
</gene>
<dbReference type="EMBL" id="JAPDSH010000009">
    <property type="protein sequence ID" value="MDF0480699.1"/>
    <property type="molecule type" value="Genomic_DNA"/>
</dbReference>
<dbReference type="RefSeq" id="WP_275472251.1">
    <property type="nucleotide sequence ID" value="NZ_JAPDSH010000009.1"/>
</dbReference>
<dbReference type="InterPro" id="IPR012338">
    <property type="entry name" value="Beta-lactam/transpept-like"/>
</dbReference>
<accession>A0ABT5X3X7</accession>